<evidence type="ECO:0000313" key="11">
    <source>
        <dbReference type="Proteomes" id="UP001063166"/>
    </source>
</evidence>
<dbReference type="InterPro" id="IPR020846">
    <property type="entry name" value="MFS_dom"/>
</dbReference>
<dbReference type="GO" id="GO:0015149">
    <property type="term" value="F:hexose transmembrane transporter activity"/>
    <property type="evidence" value="ECO:0007669"/>
    <property type="project" value="TreeGrafter"/>
</dbReference>
<evidence type="ECO:0000256" key="7">
    <source>
        <dbReference type="ARBA" id="ARBA00049119"/>
    </source>
</evidence>
<evidence type="ECO:0000256" key="8">
    <source>
        <dbReference type="SAM" id="Phobius"/>
    </source>
</evidence>
<feature type="transmembrane region" description="Helical" evidence="8">
    <location>
        <begin position="12"/>
        <end position="33"/>
    </location>
</feature>
<dbReference type="PRINTS" id="PR00171">
    <property type="entry name" value="SUGRTRNSPORT"/>
</dbReference>
<keyword evidence="10" id="KW-0762">Sugar transport</keyword>
<comment type="caution">
    <text evidence="10">The sequence shown here is derived from an EMBL/GenBank/DDBJ whole genome shotgun (WGS) entry which is preliminary data.</text>
</comment>
<evidence type="ECO:0000256" key="2">
    <source>
        <dbReference type="ARBA" id="ARBA00010992"/>
    </source>
</evidence>
<dbReference type="AlphaFoldDB" id="A0A9P3UJ70"/>
<evidence type="ECO:0000256" key="4">
    <source>
        <dbReference type="ARBA" id="ARBA00022692"/>
    </source>
</evidence>
<dbReference type="PANTHER" id="PTHR23503:SF8">
    <property type="entry name" value="FACILITATED GLUCOSE TRANSPORTER PROTEIN 1"/>
    <property type="match status" value="1"/>
</dbReference>
<feature type="domain" description="Major facilitator superfamily (MFS) profile" evidence="9">
    <location>
        <begin position="20"/>
        <end position="467"/>
    </location>
</feature>
<keyword evidence="5 8" id="KW-1133">Transmembrane helix</keyword>
<evidence type="ECO:0000256" key="1">
    <source>
        <dbReference type="ARBA" id="ARBA00004141"/>
    </source>
</evidence>
<keyword evidence="3" id="KW-0813">Transport</keyword>
<feature type="transmembrane region" description="Helical" evidence="8">
    <location>
        <begin position="444"/>
        <end position="463"/>
    </location>
</feature>
<dbReference type="Proteomes" id="UP001063166">
    <property type="component" value="Unassembled WGS sequence"/>
</dbReference>
<feature type="transmembrane region" description="Helical" evidence="8">
    <location>
        <begin position="281"/>
        <end position="302"/>
    </location>
</feature>
<protein>
    <submittedName>
        <fullName evidence="10">Major facilitator superfamily, sugar transporter (TC 2.A.1.1) family protein</fullName>
    </submittedName>
</protein>
<keyword evidence="11" id="KW-1185">Reference proteome</keyword>
<dbReference type="GO" id="GO:0016020">
    <property type="term" value="C:membrane"/>
    <property type="evidence" value="ECO:0007669"/>
    <property type="project" value="UniProtKB-SubCell"/>
</dbReference>
<dbReference type="Gene3D" id="1.20.1250.20">
    <property type="entry name" value="MFS general substrate transporter like domains"/>
    <property type="match status" value="1"/>
</dbReference>
<feature type="transmembrane region" description="Helical" evidence="8">
    <location>
        <begin position="406"/>
        <end position="429"/>
    </location>
</feature>
<reference evidence="10" key="1">
    <citation type="submission" date="2022-07" db="EMBL/GenBank/DDBJ databases">
        <title>The genome of Lyophyllum shimeji provides insight into the initial evolution of ectomycorrhizal fungal genome.</title>
        <authorList>
            <person name="Kobayashi Y."/>
            <person name="Shibata T."/>
            <person name="Hirakawa H."/>
            <person name="Shigenobu S."/>
            <person name="Nishiyama T."/>
            <person name="Yamada A."/>
            <person name="Hasebe M."/>
            <person name="Kawaguchi M."/>
        </authorList>
    </citation>
    <scope>NUCLEOTIDE SEQUENCE</scope>
    <source>
        <strain evidence="10">AT787</strain>
    </source>
</reference>
<comment type="subcellular location">
    <subcellularLocation>
        <location evidence="1">Membrane</location>
        <topology evidence="1">Multi-pass membrane protein</topology>
    </subcellularLocation>
</comment>
<feature type="transmembrane region" description="Helical" evidence="8">
    <location>
        <begin position="189"/>
        <end position="214"/>
    </location>
</feature>
<comment type="catalytic activity">
    <reaction evidence="7">
        <text>myo-inositol(out) + H(+)(out) = myo-inositol(in) + H(+)(in)</text>
        <dbReference type="Rhea" id="RHEA:60364"/>
        <dbReference type="ChEBI" id="CHEBI:15378"/>
        <dbReference type="ChEBI" id="CHEBI:17268"/>
    </reaction>
</comment>
<evidence type="ECO:0000313" key="10">
    <source>
        <dbReference type="EMBL" id="GLB35157.1"/>
    </source>
</evidence>
<dbReference type="OrthoDB" id="4540492at2759"/>
<dbReference type="InterPro" id="IPR003663">
    <property type="entry name" value="Sugar/inositol_transpt"/>
</dbReference>
<dbReference type="SUPFAM" id="SSF103473">
    <property type="entry name" value="MFS general substrate transporter"/>
    <property type="match status" value="1"/>
</dbReference>
<evidence type="ECO:0000256" key="6">
    <source>
        <dbReference type="ARBA" id="ARBA00023136"/>
    </source>
</evidence>
<comment type="similarity">
    <text evidence="2">Belongs to the major facilitator superfamily. Sugar transporter (TC 2.A.1.1) family.</text>
</comment>
<evidence type="ECO:0000256" key="5">
    <source>
        <dbReference type="ARBA" id="ARBA00022989"/>
    </source>
</evidence>
<dbReference type="PROSITE" id="PS50850">
    <property type="entry name" value="MFS"/>
    <property type="match status" value="1"/>
</dbReference>
<sequence length="467" mass="49636">MPTTKSNMGSQAFTAYGWAVCLWILVIAFQYGYHISVLNQIQEVLTCKTTSPNEPPSKFPTCIPMSDFTFSVVTSIFTVGGLAGSLGANLVMDRWGRKGATTISASLIAAGAGLMGVSVSVGLLGFGRFLVGVGSGIGLCVGPIFLSEIAPPSISGNVGVLTQLGIVLGIMITQALGLRLATPTQWRMVLFFSFALSAVQLLASMFVVESPVWLGNWGRLDQKKAVTSKLWITGAAPRLATQSAEDSDPLLDELEARREETHGVAITVPQLFAARELRKPLAIVCLAMASQQLSGINAVLYYSNAILSKSLPELGPYVSLGITVVNALMTFPPIILIERLGRRRLLAISTGGALVSLYAVGFGLNTGKATLSSIAILTFVMSFAVGLGPIPFVMIPEVSPAHAVSALSSVALSLNWIVNFLVGLVFLPLRKFLSGGEVEKQGRVFYVFGTALFLSMFMLSTMYHGRS</sequence>
<dbReference type="Pfam" id="PF00083">
    <property type="entry name" value="Sugar_tr"/>
    <property type="match status" value="1"/>
</dbReference>
<keyword evidence="4 8" id="KW-0812">Transmembrane</keyword>
<feature type="transmembrane region" description="Helical" evidence="8">
    <location>
        <begin position="314"/>
        <end position="337"/>
    </location>
</feature>
<name>A0A9P3UJ70_LYOSH</name>
<feature type="transmembrane region" description="Helical" evidence="8">
    <location>
        <begin position="103"/>
        <end position="123"/>
    </location>
</feature>
<dbReference type="EMBL" id="BRPK01000002">
    <property type="protein sequence ID" value="GLB35157.1"/>
    <property type="molecule type" value="Genomic_DNA"/>
</dbReference>
<organism evidence="10 11">
    <name type="scientific">Lyophyllum shimeji</name>
    <name type="common">Hon-shimeji</name>
    <name type="synonym">Tricholoma shimeji</name>
    <dbReference type="NCBI Taxonomy" id="47721"/>
    <lineage>
        <taxon>Eukaryota</taxon>
        <taxon>Fungi</taxon>
        <taxon>Dikarya</taxon>
        <taxon>Basidiomycota</taxon>
        <taxon>Agaricomycotina</taxon>
        <taxon>Agaricomycetes</taxon>
        <taxon>Agaricomycetidae</taxon>
        <taxon>Agaricales</taxon>
        <taxon>Tricholomatineae</taxon>
        <taxon>Lyophyllaceae</taxon>
        <taxon>Lyophyllum</taxon>
    </lineage>
</organism>
<proteinExistence type="inferred from homology"/>
<feature type="transmembrane region" description="Helical" evidence="8">
    <location>
        <begin position="68"/>
        <end position="91"/>
    </location>
</feature>
<dbReference type="InterPro" id="IPR036259">
    <property type="entry name" value="MFS_trans_sf"/>
</dbReference>
<feature type="transmembrane region" description="Helical" evidence="8">
    <location>
        <begin position="370"/>
        <end position="394"/>
    </location>
</feature>
<feature type="transmembrane region" description="Helical" evidence="8">
    <location>
        <begin position="344"/>
        <end position="364"/>
    </location>
</feature>
<dbReference type="InterPro" id="IPR005828">
    <property type="entry name" value="MFS_sugar_transport-like"/>
</dbReference>
<feature type="transmembrane region" description="Helical" evidence="8">
    <location>
        <begin position="158"/>
        <end position="177"/>
    </location>
</feature>
<dbReference type="PANTHER" id="PTHR23503">
    <property type="entry name" value="SOLUTE CARRIER FAMILY 2"/>
    <property type="match status" value="1"/>
</dbReference>
<dbReference type="InterPro" id="IPR045263">
    <property type="entry name" value="GLUT"/>
</dbReference>
<keyword evidence="6 8" id="KW-0472">Membrane</keyword>
<evidence type="ECO:0000259" key="9">
    <source>
        <dbReference type="PROSITE" id="PS50850"/>
    </source>
</evidence>
<gene>
    <name evidence="10" type="primary">HGT20</name>
    <name evidence="10" type="ORF">LshimejAT787_0207220</name>
</gene>
<evidence type="ECO:0000256" key="3">
    <source>
        <dbReference type="ARBA" id="ARBA00022448"/>
    </source>
</evidence>
<accession>A0A9P3UJ70</accession>